<feature type="transmembrane region" description="Helical" evidence="5">
    <location>
        <begin position="212"/>
        <end position="229"/>
    </location>
</feature>
<reference evidence="7 8" key="1">
    <citation type="submission" date="2019-06" db="EMBL/GenBank/DDBJ databases">
        <title>A novel bacterium of genus Pontibacter, isolated from marine sediment.</title>
        <authorList>
            <person name="Huang H."/>
            <person name="Mo K."/>
            <person name="Hu Y."/>
        </authorList>
    </citation>
    <scope>NUCLEOTIDE SEQUENCE [LARGE SCALE GENOMIC DNA]</scope>
    <source>
        <strain evidence="7 8">HB172049</strain>
    </source>
</reference>
<evidence type="ECO:0000259" key="6">
    <source>
        <dbReference type="Pfam" id="PF04932"/>
    </source>
</evidence>
<feature type="transmembrane region" description="Helical" evidence="5">
    <location>
        <begin position="353"/>
        <end position="373"/>
    </location>
</feature>
<feature type="transmembrane region" description="Helical" evidence="5">
    <location>
        <begin position="385"/>
        <end position="418"/>
    </location>
</feature>
<feature type="transmembrane region" description="Helical" evidence="5">
    <location>
        <begin position="120"/>
        <end position="143"/>
    </location>
</feature>
<dbReference type="RefSeq" id="WP_140618853.1">
    <property type="nucleotide sequence ID" value="NZ_VFRQ01000001.1"/>
</dbReference>
<dbReference type="GO" id="GO:0016020">
    <property type="term" value="C:membrane"/>
    <property type="evidence" value="ECO:0007669"/>
    <property type="project" value="UniProtKB-SubCell"/>
</dbReference>
<gene>
    <name evidence="7" type="ORF">FJM65_01930</name>
</gene>
<keyword evidence="2 5" id="KW-0812">Transmembrane</keyword>
<organism evidence="7 8">
    <name type="scientific">Pontibacter mangrovi</name>
    <dbReference type="NCBI Taxonomy" id="2589816"/>
    <lineage>
        <taxon>Bacteria</taxon>
        <taxon>Pseudomonadati</taxon>
        <taxon>Bacteroidota</taxon>
        <taxon>Cytophagia</taxon>
        <taxon>Cytophagales</taxon>
        <taxon>Hymenobacteraceae</taxon>
        <taxon>Pontibacter</taxon>
    </lineage>
</organism>
<evidence type="ECO:0000256" key="3">
    <source>
        <dbReference type="ARBA" id="ARBA00022989"/>
    </source>
</evidence>
<dbReference type="PANTHER" id="PTHR37422:SF17">
    <property type="entry name" value="O-ANTIGEN LIGASE"/>
    <property type="match status" value="1"/>
</dbReference>
<evidence type="ECO:0000313" key="8">
    <source>
        <dbReference type="Proteomes" id="UP000316727"/>
    </source>
</evidence>
<evidence type="ECO:0000313" key="7">
    <source>
        <dbReference type="EMBL" id="TPE46130.1"/>
    </source>
</evidence>
<dbReference type="Pfam" id="PF04932">
    <property type="entry name" value="Wzy_C"/>
    <property type="match status" value="1"/>
</dbReference>
<dbReference type="OrthoDB" id="1441175at2"/>
<dbReference type="EMBL" id="VFRQ01000001">
    <property type="protein sequence ID" value="TPE46130.1"/>
    <property type="molecule type" value="Genomic_DNA"/>
</dbReference>
<proteinExistence type="predicted"/>
<keyword evidence="3 5" id="KW-1133">Transmembrane helix</keyword>
<name>A0A501WCM2_9BACT</name>
<keyword evidence="8" id="KW-1185">Reference proteome</keyword>
<dbReference type="InterPro" id="IPR051533">
    <property type="entry name" value="WaaL-like"/>
</dbReference>
<feature type="transmembrane region" description="Helical" evidence="5">
    <location>
        <begin position="158"/>
        <end position="177"/>
    </location>
</feature>
<dbReference type="PANTHER" id="PTHR37422">
    <property type="entry name" value="TEICHURONIC ACID BIOSYNTHESIS PROTEIN TUAE"/>
    <property type="match status" value="1"/>
</dbReference>
<feature type="transmembrane region" description="Helical" evidence="5">
    <location>
        <begin position="65"/>
        <end position="82"/>
    </location>
</feature>
<evidence type="ECO:0000256" key="2">
    <source>
        <dbReference type="ARBA" id="ARBA00022692"/>
    </source>
</evidence>
<evidence type="ECO:0000256" key="4">
    <source>
        <dbReference type="ARBA" id="ARBA00023136"/>
    </source>
</evidence>
<keyword evidence="4 5" id="KW-0472">Membrane</keyword>
<dbReference type="InterPro" id="IPR007016">
    <property type="entry name" value="O-antigen_ligase-rel_domated"/>
</dbReference>
<dbReference type="Proteomes" id="UP000316727">
    <property type="component" value="Unassembled WGS sequence"/>
</dbReference>
<dbReference type="AlphaFoldDB" id="A0A501WCM2"/>
<feature type="transmembrane region" description="Helical" evidence="5">
    <location>
        <begin position="236"/>
        <end position="254"/>
    </location>
</feature>
<feature type="domain" description="O-antigen ligase-related" evidence="6">
    <location>
        <begin position="197"/>
        <end position="365"/>
    </location>
</feature>
<sequence>MTFRKYSALLKLPDWNFIALVLIAATFVLPFRLSNLVLVIAVLTWALTGNIFNKIKTSLSKPVSWPILAFFLLHLIALLYSHNQKVGLFAIEKKLPLLIFPLIVYAADLKVTQHKLLLRIFAWSIVAASAVLLVRVAYFFFIVNNCSTCFYHDFSNVIHLHAVYFSYYAFLAALILLQDLARSPKLLTFTAALRIFAVGILLSALIFAASKLVIVSLFLLLPLYLILSFSKFKIKAFLATAVFITAAVLLITSVDIVQDRFNVIAHDNGIKHLRIVGTNEKLSNDEKRELTGFSLRLLLVKLGLHGVDQQRTYLLGFSPGDAQETLDRIYKKHNLAPRWFEGYNLHNQYAQTFFELGLIGLIILLSMVVSLIASASYASSQQHLLLIFAFLICFAFLSEVVLATNKGIMFFGFFYTLLTAKPTQNT</sequence>
<feature type="transmembrane region" description="Helical" evidence="5">
    <location>
        <begin position="186"/>
        <end position="206"/>
    </location>
</feature>
<comment type="caution">
    <text evidence="7">The sequence shown here is derived from an EMBL/GenBank/DDBJ whole genome shotgun (WGS) entry which is preliminary data.</text>
</comment>
<protein>
    <recommendedName>
        <fullName evidence="6">O-antigen ligase-related domain-containing protein</fullName>
    </recommendedName>
</protein>
<accession>A0A501WCM2</accession>
<evidence type="ECO:0000256" key="1">
    <source>
        <dbReference type="ARBA" id="ARBA00004141"/>
    </source>
</evidence>
<evidence type="ECO:0000256" key="5">
    <source>
        <dbReference type="SAM" id="Phobius"/>
    </source>
</evidence>
<comment type="subcellular location">
    <subcellularLocation>
        <location evidence="1">Membrane</location>
        <topology evidence="1">Multi-pass membrane protein</topology>
    </subcellularLocation>
</comment>